<dbReference type="InterPro" id="IPR000700">
    <property type="entry name" value="PAS-assoc_C"/>
</dbReference>
<dbReference type="SMART" id="SM00065">
    <property type="entry name" value="GAF"/>
    <property type="match status" value="1"/>
</dbReference>
<evidence type="ECO:0000256" key="3">
    <source>
        <dbReference type="ARBA" id="ARBA00022553"/>
    </source>
</evidence>
<feature type="domain" description="PAS" evidence="7">
    <location>
        <begin position="254"/>
        <end position="324"/>
    </location>
</feature>
<dbReference type="InterPro" id="IPR052162">
    <property type="entry name" value="Sensor_kinase/Photoreceptor"/>
</dbReference>
<dbReference type="FunFam" id="3.30.450.20:FF:000099">
    <property type="entry name" value="Sensory box sensor histidine kinase"/>
    <property type="match status" value="4"/>
</dbReference>
<feature type="domain" description="PAC" evidence="8">
    <location>
        <begin position="327"/>
        <end position="379"/>
    </location>
</feature>
<dbReference type="GO" id="GO:0000155">
    <property type="term" value="F:phosphorelay sensor kinase activity"/>
    <property type="evidence" value="ECO:0007669"/>
    <property type="project" value="InterPro"/>
</dbReference>
<dbReference type="SMART" id="SM00086">
    <property type="entry name" value="PAC"/>
    <property type="match status" value="7"/>
</dbReference>
<dbReference type="PROSITE" id="PS50112">
    <property type="entry name" value="PAS"/>
    <property type="match status" value="4"/>
</dbReference>
<feature type="domain" description="PAC" evidence="8">
    <location>
        <begin position="453"/>
        <end position="505"/>
    </location>
</feature>
<dbReference type="InterPro" id="IPR036097">
    <property type="entry name" value="HisK_dim/P_sf"/>
</dbReference>
<dbReference type="NCBIfam" id="TIGR00229">
    <property type="entry name" value="sensory_box"/>
    <property type="match status" value="6"/>
</dbReference>
<evidence type="ECO:0000313" key="10">
    <source>
        <dbReference type="Proteomes" id="UP000003250"/>
    </source>
</evidence>
<keyword evidence="4" id="KW-0808">Transferase</keyword>
<feature type="domain" description="PAC" evidence="8">
    <location>
        <begin position="579"/>
        <end position="631"/>
    </location>
</feature>
<comment type="catalytic activity">
    <reaction evidence="1">
        <text>ATP + protein L-histidine = ADP + protein N-phospho-L-histidine.</text>
        <dbReference type="EC" id="2.7.13.3"/>
    </reaction>
</comment>
<dbReference type="InterPro" id="IPR013656">
    <property type="entry name" value="PAS_4"/>
</dbReference>
<dbReference type="InterPro" id="IPR003594">
    <property type="entry name" value="HATPase_dom"/>
</dbReference>
<dbReference type="SUPFAM" id="SSF47384">
    <property type="entry name" value="Homodimeric domain of signal transducing histidine kinase"/>
    <property type="match status" value="1"/>
</dbReference>
<dbReference type="InterPro" id="IPR005467">
    <property type="entry name" value="His_kinase_dom"/>
</dbReference>
<dbReference type="Gene3D" id="1.10.287.130">
    <property type="match status" value="1"/>
</dbReference>
<name>H0I374_9HYPH</name>
<dbReference type="InterPro" id="IPR036890">
    <property type="entry name" value="HATPase_C_sf"/>
</dbReference>
<organism evidence="9 10">
    <name type="scientific">Mesorhizobium alhagi CCNWXJ12-2</name>
    <dbReference type="NCBI Taxonomy" id="1107882"/>
    <lineage>
        <taxon>Bacteria</taxon>
        <taxon>Pseudomonadati</taxon>
        <taxon>Pseudomonadota</taxon>
        <taxon>Alphaproteobacteria</taxon>
        <taxon>Hyphomicrobiales</taxon>
        <taxon>Phyllobacteriaceae</taxon>
        <taxon>Allomesorhizobium</taxon>
    </lineage>
</organism>
<dbReference type="EMBL" id="AHAM01000315">
    <property type="protein sequence ID" value="EHK52576.1"/>
    <property type="molecule type" value="Genomic_DNA"/>
</dbReference>
<dbReference type="CDD" id="cd00082">
    <property type="entry name" value="HisKA"/>
    <property type="match status" value="1"/>
</dbReference>
<feature type="domain" description="Histidine kinase" evidence="6">
    <location>
        <begin position="1071"/>
        <end position="1287"/>
    </location>
</feature>
<dbReference type="Pfam" id="PF00512">
    <property type="entry name" value="HisKA"/>
    <property type="match status" value="1"/>
</dbReference>
<feature type="domain" description="PAC" evidence="8">
    <location>
        <begin position="75"/>
        <end position="127"/>
    </location>
</feature>
<evidence type="ECO:0000256" key="1">
    <source>
        <dbReference type="ARBA" id="ARBA00000085"/>
    </source>
</evidence>
<evidence type="ECO:0000256" key="2">
    <source>
        <dbReference type="ARBA" id="ARBA00012438"/>
    </source>
</evidence>
<dbReference type="Pfam" id="PF08447">
    <property type="entry name" value="PAS_3"/>
    <property type="match status" value="6"/>
</dbReference>
<dbReference type="InterPro" id="IPR004358">
    <property type="entry name" value="Sig_transdc_His_kin-like_C"/>
</dbReference>
<dbReference type="Gene3D" id="3.30.450.40">
    <property type="match status" value="1"/>
</dbReference>
<dbReference type="PROSITE" id="PS50109">
    <property type="entry name" value="HIS_KIN"/>
    <property type="match status" value="1"/>
</dbReference>
<dbReference type="Pfam" id="PF08448">
    <property type="entry name" value="PAS_4"/>
    <property type="match status" value="1"/>
</dbReference>
<sequence length="1313" mass="147567">MVMETYLGPVLDALPTMAWTALPDGRVDFVNRRWSEYTGLFDAAHGWEWEAAVRPDDLPRMLERWQSILASGESSEMEARVRRFDGQYRCIAIQCSPIRDVAGQVIKWCGVGTDIEDLRRAEEGLKRRELDFQLIVDSIPVPVAVTTPSGKVEGLNHLTLDYFGKTFEELKGWKASDVVHPDDLERTVAAQLEAHQRGSTYNIESRHRRADGVYRWHNVHGLPLRDPQGSILRWLHLLIDIDDRKRTEEALRASDRDASSIVDSIPGMVAAFTPNGELEFVNRQIVEFFGKPFEELRRWATSDMTHPEDLPRAVEYFTRSIASGEPFEDEVRARRFDGVYRWCQSRGFPLRDSNGRIVRWYNLLIDIDERKRAEESLAARERNLNEIINTIPVLAWSALPDGTPEFFNQHYLDYVGLAAGQSEYWDLTAGIHPDDLKGWVATWQAILISGRPGEAEARLRRFDQQYRWFLFRANPLRDESGNIIKWYGISTDIDERKRAEEALLASEREARLIVDSIPGGIEVLSPTGDVEAVNKHVARYFGKTAEELKRTGLAGLIHPEDLQNVLDTARRSTRTGIPFDAEQRFLGADGKYRWFHVRGLPVRDANGRIVRWYALHIDIDDRKRVEEALRESERNFKLTIDTIPTLAWSARLDGSAEFFSQHYLDYVGLSAEQAQGWGWGVTVHPDDLSGLTATWQAIMASGKPGEAEARLRRFDGEYRWLLFRANPLLDASGNIVKWYGVNTDIDDRKRAETNLAREKQLLEMIASGSPLRDVLSALCEMVEEAAFGCYCDVHPIDWSGPTIEYSVAPSLPASYTDPIAGLSLNGDALPCAIAARQKVQVVAEDMDTDPRWHDSSVRTHVLEHGLRSVWSTPIHAKDGRVLGTLCLYQRQPASPSPQHQNLIAHATHLASIAIERSRTEAALRRSETLLAEGQQLSSTGSFSWRVDTDEVAFSEELCRIFEFDPKTVVTLEQVRARVHPEDVPLLSEQMARVRAGHGYLGYDIRLRMPDDRVKYLRTFGRVVRHQDSRLECLAAVQDVTERRLADEALTKARSELAHVSRITSLGALTASIAHEVNQPLSGIITNAGTCLRMLAADPPNMDGARETARRTIRDGNRAADVITRLRALFSKRTASIEPVDLNEAAREVIDLLWSDLQRSRVVLRTAFADGLPVASGDRIQLQQVIVNLLRNAADAMSDVDDRQRRLLIKTEGDEDDHVRLTVQDAGVGIQPEAAERLFEAFYTTKSDGMGIGLSVSRFIIESHNGRLWAASNDGPGATFSFSIPRYSGDEAPAQDVSAARVSAISSAQSVAGI</sequence>
<evidence type="ECO:0000259" key="7">
    <source>
        <dbReference type="PROSITE" id="PS50112"/>
    </source>
</evidence>
<dbReference type="InterPro" id="IPR001610">
    <property type="entry name" value="PAC"/>
</dbReference>
<keyword evidence="5 9" id="KW-0418">Kinase</keyword>
<dbReference type="InterPro" id="IPR003018">
    <property type="entry name" value="GAF"/>
</dbReference>
<protein>
    <recommendedName>
        <fullName evidence="2">histidine kinase</fullName>
        <ecNumber evidence="2">2.7.13.3</ecNumber>
    </recommendedName>
</protein>
<dbReference type="EC" id="2.7.13.3" evidence="2"/>
<reference evidence="9 10" key="1">
    <citation type="journal article" date="2012" name="J. Bacteriol.">
        <title>Draft Genome Sequence of Mesorhizobium alhagi CCNWXJ12-2T, a Novel Salt-Resistant Species Isolated from the Desert of Northwestern China.</title>
        <authorList>
            <person name="Zhou M."/>
            <person name="Chen W."/>
            <person name="Chen H."/>
            <person name="Wei G."/>
        </authorList>
    </citation>
    <scope>NUCLEOTIDE SEQUENCE [LARGE SCALE GENOMIC DNA]</scope>
    <source>
        <strain evidence="9 10">CCNWXJ12-2</strain>
    </source>
</reference>
<feature type="domain" description="PAC" evidence="8">
    <location>
        <begin position="201"/>
        <end position="253"/>
    </location>
</feature>
<dbReference type="PANTHER" id="PTHR43304">
    <property type="entry name" value="PHYTOCHROME-LIKE PROTEIN CPH1"/>
    <property type="match status" value="1"/>
</dbReference>
<dbReference type="Gene3D" id="3.30.450.20">
    <property type="entry name" value="PAS domain"/>
    <property type="match status" value="7"/>
</dbReference>
<accession>H0I374</accession>
<dbReference type="Proteomes" id="UP000003250">
    <property type="component" value="Unassembled WGS sequence"/>
</dbReference>
<evidence type="ECO:0000256" key="5">
    <source>
        <dbReference type="ARBA" id="ARBA00022777"/>
    </source>
</evidence>
<gene>
    <name evidence="9" type="ORF">MAXJ12_34679</name>
</gene>
<dbReference type="PANTHER" id="PTHR43304:SF1">
    <property type="entry name" value="PAC DOMAIN-CONTAINING PROTEIN"/>
    <property type="match status" value="1"/>
</dbReference>
<feature type="domain" description="PAC" evidence="8">
    <location>
        <begin position="1000"/>
        <end position="1051"/>
    </location>
</feature>
<feature type="domain" description="PAC" evidence="8">
    <location>
        <begin position="705"/>
        <end position="757"/>
    </location>
</feature>
<dbReference type="Pfam" id="PF13185">
    <property type="entry name" value="GAF_2"/>
    <property type="match status" value="1"/>
</dbReference>
<dbReference type="SUPFAM" id="SSF55781">
    <property type="entry name" value="GAF domain-like"/>
    <property type="match status" value="1"/>
</dbReference>
<keyword evidence="3" id="KW-0597">Phosphoprotein</keyword>
<dbReference type="InterPro" id="IPR003661">
    <property type="entry name" value="HisK_dim/P_dom"/>
</dbReference>
<dbReference type="InterPro" id="IPR013655">
    <property type="entry name" value="PAS_fold_3"/>
</dbReference>
<dbReference type="Pfam" id="PF02518">
    <property type="entry name" value="HATPase_c"/>
    <property type="match status" value="1"/>
</dbReference>
<dbReference type="SUPFAM" id="SSF55874">
    <property type="entry name" value="ATPase domain of HSP90 chaperone/DNA topoisomerase II/histidine kinase"/>
    <property type="match status" value="1"/>
</dbReference>
<dbReference type="InterPro" id="IPR029016">
    <property type="entry name" value="GAF-like_dom_sf"/>
</dbReference>
<dbReference type="SUPFAM" id="SSF55785">
    <property type="entry name" value="PYP-like sensor domain (PAS domain)"/>
    <property type="match status" value="7"/>
</dbReference>
<dbReference type="PROSITE" id="PS50113">
    <property type="entry name" value="PAC"/>
    <property type="match status" value="7"/>
</dbReference>
<keyword evidence="10" id="KW-1185">Reference proteome</keyword>
<evidence type="ECO:0000256" key="4">
    <source>
        <dbReference type="ARBA" id="ARBA00022679"/>
    </source>
</evidence>
<proteinExistence type="predicted"/>
<dbReference type="Gene3D" id="3.30.565.10">
    <property type="entry name" value="Histidine kinase-like ATPase, C-terminal domain"/>
    <property type="match status" value="1"/>
</dbReference>
<dbReference type="SMART" id="SM00388">
    <property type="entry name" value="HisKA"/>
    <property type="match status" value="1"/>
</dbReference>
<dbReference type="PATRIC" id="fig|1107882.3.peg.6688"/>
<dbReference type="InterPro" id="IPR035965">
    <property type="entry name" value="PAS-like_dom_sf"/>
</dbReference>
<evidence type="ECO:0000313" key="9">
    <source>
        <dbReference type="EMBL" id="EHK52576.1"/>
    </source>
</evidence>
<feature type="domain" description="PAS" evidence="7">
    <location>
        <begin position="632"/>
        <end position="702"/>
    </location>
</feature>
<dbReference type="SMART" id="SM00387">
    <property type="entry name" value="HATPase_c"/>
    <property type="match status" value="1"/>
</dbReference>
<dbReference type="CDD" id="cd00130">
    <property type="entry name" value="PAS"/>
    <property type="match status" value="7"/>
</dbReference>
<dbReference type="PRINTS" id="PR00344">
    <property type="entry name" value="BCTRLSENSOR"/>
</dbReference>
<feature type="domain" description="PAS" evidence="7">
    <location>
        <begin position="128"/>
        <end position="198"/>
    </location>
</feature>
<dbReference type="SMART" id="SM00091">
    <property type="entry name" value="PAS"/>
    <property type="match status" value="7"/>
</dbReference>
<feature type="domain" description="PAS" evidence="7">
    <location>
        <begin position="506"/>
        <end position="576"/>
    </location>
</feature>
<dbReference type="InterPro" id="IPR000014">
    <property type="entry name" value="PAS"/>
</dbReference>
<evidence type="ECO:0000259" key="8">
    <source>
        <dbReference type="PROSITE" id="PS50113"/>
    </source>
</evidence>
<evidence type="ECO:0000259" key="6">
    <source>
        <dbReference type="PROSITE" id="PS50109"/>
    </source>
</evidence>